<protein>
    <submittedName>
        <fullName evidence="3">Uncharacterized protein</fullName>
    </submittedName>
</protein>
<proteinExistence type="predicted"/>
<evidence type="ECO:0000313" key="3">
    <source>
        <dbReference type="EMBL" id="PTX36565.1"/>
    </source>
</evidence>
<organism evidence="3 4">
    <name type="scientific">Allosediminivita pacifica</name>
    <dbReference type="NCBI Taxonomy" id="1267769"/>
    <lineage>
        <taxon>Bacteria</taxon>
        <taxon>Pseudomonadati</taxon>
        <taxon>Pseudomonadota</taxon>
        <taxon>Alphaproteobacteria</taxon>
        <taxon>Rhodobacterales</taxon>
        <taxon>Paracoccaceae</taxon>
        <taxon>Allosediminivita</taxon>
    </lineage>
</organism>
<accession>A0A2T5ZYD9</accession>
<sequence length="57" mass="6437">MTPETHASLVILGFAVVGVVIMRNYSWRFDKHLNEKYRHGPSQSGSRESSNEQSSTN</sequence>
<gene>
    <name evidence="3" type="ORF">C8N44_15610</name>
</gene>
<feature type="region of interest" description="Disordered" evidence="1">
    <location>
        <begin position="36"/>
        <end position="57"/>
    </location>
</feature>
<dbReference type="RefSeq" id="WP_158274135.1">
    <property type="nucleotide sequence ID" value="NZ_BMEZ01000055.1"/>
</dbReference>
<keyword evidence="2" id="KW-0472">Membrane</keyword>
<feature type="compositionally biased region" description="Low complexity" evidence="1">
    <location>
        <begin position="42"/>
        <end position="57"/>
    </location>
</feature>
<dbReference type="AlphaFoldDB" id="A0A2T5ZYD9"/>
<reference evidence="3 4" key="1">
    <citation type="submission" date="2018-04" db="EMBL/GenBank/DDBJ databases">
        <title>Genomic Encyclopedia of Archaeal and Bacterial Type Strains, Phase II (KMG-II): from individual species to whole genera.</title>
        <authorList>
            <person name="Goeker M."/>
        </authorList>
    </citation>
    <scope>NUCLEOTIDE SEQUENCE [LARGE SCALE GENOMIC DNA]</scope>
    <source>
        <strain evidence="3 4">DSM 29329</strain>
    </source>
</reference>
<evidence type="ECO:0000256" key="1">
    <source>
        <dbReference type="SAM" id="MobiDB-lite"/>
    </source>
</evidence>
<keyword evidence="2" id="KW-1133">Transmembrane helix</keyword>
<feature type="transmembrane region" description="Helical" evidence="2">
    <location>
        <begin position="6"/>
        <end position="26"/>
    </location>
</feature>
<name>A0A2T5ZYD9_9RHOB</name>
<evidence type="ECO:0000313" key="4">
    <source>
        <dbReference type="Proteomes" id="UP000244069"/>
    </source>
</evidence>
<keyword evidence="2" id="KW-0812">Transmembrane</keyword>
<dbReference type="Proteomes" id="UP000244069">
    <property type="component" value="Unassembled WGS sequence"/>
</dbReference>
<dbReference type="EMBL" id="QBKN01000056">
    <property type="protein sequence ID" value="PTX36565.1"/>
    <property type="molecule type" value="Genomic_DNA"/>
</dbReference>
<comment type="caution">
    <text evidence="3">The sequence shown here is derived from an EMBL/GenBank/DDBJ whole genome shotgun (WGS) entry which is preliminary data.</text>
</comment>
<evidence type="ECO:0000256" key="2">
    <source>
        <dbReference type="SAM" id="Phobius"/>
    </source>
</evidence>
<keyword evidence="4" id="KW-1185">Reference proteome</keyword>